<evidence type="ECO:0000313" key="3">
    <source>
        <dbReference type="Proteomes" id="UP000253742"/>
    </source>
</evidence>
<comment type="caution">
    <text evidence="2">The sequence shown here is derived from an EMBL/GenBank/DDBJ whole genome shotgun (WGS) entry which is preliminary data.</text>
</comment>
<proteinExistence type="predicted"/>
<gene>
    <name evidence="2" type="ORF">DVZ84_06920</name>
</gene>
<dbReference type="Proteomes" id="UP000253742">
    <property type="component" value="Unassembled WGS sequence"/>
</dbReference>
<organism evidence="2 3">
    <name type="scientific">Streptomyces parvulus</name>
    <dbReference type="NCBI Taxonomy" id="146923"/>
    <lineage>
        <taxon>Bacteria</taxon>
        <taxon>Bacillati</taxon>
        <taxon>Actinomycetota</taxon>
        <taxon>Actinomycetes</taxon>
        <taxon>Kitasatosporales</taxon>
        <taxon>Streptomycetaceae</taxon>
        <taxon>Streptomyces</taxon>
    </lineage>
</organism>
<dbReference type="EMBL" id="QQBH01000004">
    <property type="protein sequence ID" value="RDD89991.1"/>
    <property type="molecule type" value="Genomic_DNA"/>
</dbReference>
<keyword evidence="1" id="KW-0472">Membrane</keyword>
<reference evidence="2 3" key="1">
    <citation type="submission" date="2018-07" db="EMBL/GenBank/DDBJ databases">
        <title>Genome guided investigation of antibiotics producing actinomycetales strain isolated from a Macau mangrove ecosystem.</title>
        <authorList>
            <person name="Hu D."/>
        </authorList>
    </citation>
    <scope>NUCLEOTIDE SEQUENCE [LARGE SCALE GENOMIC DNA]</scope>
    <source>
        <strain evidence="2 3">2297</strain>
    </source>
</reference>
<keyword evidence="1" id="KW-1133">Transmembrane helix</keyword>
<evidence type="ECO:0000313" key="2">
    <source>
        <dbReference type="EMBL" id="RDD89991.1"/>
    </source>
</evidence>
<name>A0A369VB21_9ACTN</name>
<sequence>MGRRDDACGRAGSRPPATAYDGRWAGEVRGAVRCSAALSAGLLLIDLAAGTLAPARCALWGALALLLFAVLCPSRVTAGRGWLAARGLLREHRVRTDRLVSVRCVDGVSQRLVLRDAFGGRVELDPATLVANPPLWYRLAEDTRVSVASGSLTHGGVALGRLAERVDRETARAVFEASGLE</sequence>
<keyword evidence="1" id="KW-0812">Transmembrane</keyword>
<dbReference type="RefSeq" id="WP_114528107.1">
    <property type="nucleotide sequence ID" value="NZ_JBIBID010000006.1"/>
</dbReference>
<feature type="transmembrane region" description="Helical" evidence="1">
    <location>
        <begin position="58"/>
        <end position="78"/>
    </location>
</feature>
<accession>A0A369VB21</accession>
<dbReference type="OrthoDB" id="4333532at2"/>
<evidence type="ECO:0000256" key="1">
    <source>
        <dbReference type="SAM" id="Phobius"/>
    </source>
</evidence>
<protein>
    <submittedName>
        <fullName evidence="2">Uncharacterized protein</fullName>
    </submittedName>
</protein>
<dbReference type="AlphaFoldDB" id="A0A369VB21"/>